<dbReference type="EMBL" id="JAAOAQ010000971">
    <property type="protein sequence ID" value="KAF5531552.1"/>
    <property type="molecule type" value="Genomic_DNA"/>
</dbReference>
<feature type="chain" id="PRO_5034137629" evidence="4">
    <location>
        <begin position="18"/>
        <end position="353"/>
    </location>
</feature>
<gene>
    <name evidence="5" type="ORF">FPHYL_13913</name>
</gene>
<dbReference type="InterPro" id="IPR029058">
    <property type="entry name" value="AB_hydrolase_fold"/>
</dbReference>
<accession>A0A8H5I8M1</accession>
<evidence type="ECO:0000313" key="6">
    <source>
        <dbReference type="Proteomes" id="UP000582016"/>
    </source>
</evidence>
<reference evidence="5 6" key="1">
    <citation type="submission" date="2020-05" db="EMBL/GenBank/DDBJ databases">
        <title>Identification and distribution of gene clusters putatively required for synthesis of sphingolipid metabolism inhibitors in phylogenetically diverse species of the filamentous fungus Fusarium.</title>
        <authorList>
            <person name="Kim H.-S."/>
            <person name="Busman M."/>
            <person name="Brown D.W."/>
            <person name="Divon H."/>
            <person name="Uhlig S."/>
            <person name="Proctor R.H."/>
        </authorList>
    </citation>
    <scope>NUCLEOTIDE SEQUENCE [LARGE SCALE GENOMIC DNA]</scope>
    <source>
        <strain evidence="5 6">NRRL 13617</strain>
    </source>
</reference>
<dbReference type="SUPFAM" id="SSF53474">
    <property type="entry name" value="alpha/beta-Hydrolases"/>
    <property type="match status" value="1"/>
</dbReference>
<keyword evidence="4" id="KW-0732">Signal</keyword>
<evidence type="ECO:0000256" key="3">
    <source>
        <dbReference type="SAM" id="Phobius"/>
    </source>
</evidence>
<evidence type="ECO:0000256" key="2">
    <source>
        <dbReference type="ARBA" id="ARBA00023157"/>
    </source>
</evidence>
<dbReference type="GO" id="GO:0052689">
    <property type="term" value="F:carboxylic ester hydrolase activity"/>
    <property type="evidence" value="ECO:0007669"/>
    <property type="project" value="UniProtKB-ARBA"/>
</dbReference>
<sequence>MLSQIITFLALTDCAVAAPNPRATKCTSYTIINTRGTGEMQGPSAGFRTMNSQITSQLPGGKIYNTVYPAGYDQNSASGTQDIIREVKSVLASNPSECFILEGYSQGAAATVNALSQLTGSAEDAVKGVFLIGDPLHESGLACNVDNNGGTTTKNVSGLQAFGSGGIPQNWISRTLDVCIFGDGVCDTTHGYGINAQHLQYLNDAATQTLGTTFVVKQLSGIQTLWYRPLRSLIQEAPPNTLIMPPKAPKGGETLGGILVGGTLYAIFVSGMASLLENTNDNKKESKEEPKPAEPNWFQRQLIIKEPGYYTKQVEEEFKALHDKRKAQQPKYGFSTLQLSEQDRLQAEKLLKP</sequence>
<keyword evidence="2" id="KW-1015">Disulfide bond</keyword>
<dbReference type="SMART" id="SM01110">
    <property type="entry name" value="Cutinase"/>
    <property type="match status" value="1"/>
</dbReference>
<keyword evidence="6" id="KW-1185">Reference proteome</keyword>
<feature type="signal peptide" evidence="4">
    <location>
        <begin position="1"/>
        <end position="17"/>
    </location>
</feature>
<dbReference type="PANTHER" id="PTHR33630:SF9">
    <property type="entry name" value="CUTINASE 4"/>
    <property type="match status" value="1"/>
</dbReference>
<keyword evidence="3" id="KW-1133">Transmembrane helix</keyword>
<feature type="transmembrane region" description="Helical" evidence="3">
    <location>
        <begin position="255"/>
        <end position="276"/>
    </location>
</feature>
<comment type="caution">
    <text evidence="5">The sequence shown here is derived from an EMBL/GenBank/DDBJ whole genome shotgun (WGS) entry which is preliminary data.</text>
</comment>
<dbReference type="Proteomes" id="UP000582016">
    <property type="component" value="Unassembled WGS sequence"/>
</dbReference>
<dbReference type="Pfam" id="PF01083">
    <property type="entry name" value="Cutinase"/>
    <property type="match status" value="1"/>
</dbReference>
<organism evidence="5 6">
    <name type="scientific">Fusarium phyllophilum</name>
    <dbReference type="NCBI Taxonomy" id="47803"/>
    <lineage>
        <taxon>Eukaryota</taxon>
        <taxon>Fungi</taxon>
        <taxon>Dikarya</taxon>
        <taxon>Ascomycota</taxon>
        <taxon>Pezizomycotina</taxon>
        <taxon>Sordariomycetes</taxon>
        <taxon>Hypocreomycetidae</taxon>
        <taxon>Hypocreales</taxon>
        <taxon>Nectriaceae</taxon>
        <taxon>Fusarium</taxon>
        <taxon>Fusarium fujikuroi species complex</taxon>
    </lineage>
</organism>
<dbReference type="PANTHER" id="PTHR33630">
    <property type="entry name" value="CUTINASE RV1984C-RELATED-RELATED"/>
    <property type="match status" value="1"/>
</dbReference>
<keyword evidence="1" id="KW-0378">Hydrolase</keyword>
<keyword evidence="3" id="KW-0472">Membrane</keyword>
<evidence type="ECO:0000256" key="1">
    <source>
        <dbReference type="ARBA" id="ARBA00022801"/>
    </source>
</evidence>
<name>A0A8H5I8M1_9HYPO</name>
<dbReference type="InterPro" id="IPR000675">
    <property type="entry name" value="Cutinase/axe"/>
</dbReference>
<protein>
    <submittedName>
        <fullName evidence="5">Cutinase</fullName>
    </submittedName>
</protein>
<dbReference type="AlphaFoldDB" id="A0A8H5I8M1"/>
<keyword evidence="3" id="KW-0812">Transmembrane</keyword>
<evidence type="ECO:0000313" key="5">
    <source>
        <dbReference type="EMBL" id="KAF5531552.1"/>
    </source>
</evidence>
<proteinExistence type="predicted"/>
<dbReference type="Gene3D" id="3.40.50.1820">
    <property type="entry name" value="alpha/beta hydrolase"/>
    <property type="match status" value="1"/>
</dbReference>
<evidence type="ECO:0000256" key="4">
    <source>
        <dbReference type="SAM" id="SignalP"/>
    </source>
</evidence>
<dbReference type="OrthoDB" id="3225429at2759"/>